<dbReference type="AlphaFoldDB" id="A0A9Q1C1F9"/>
<evidence type="ECO:0000313" key="3">
    <source>
        <dbReference type="Proteomes" id="UP001152320"/>
    </source>
</evidence>
<accession>A0A9Q1C1F9</accession>
<reference evidence="2" key="1">
    <citation type="submission" date="2021-10" db="EMBL/GenBank/DDBJ databases">
        <title>Tropical sea cucumber genome reveals ecological adaptation and Cuvierian tubules defense mechanism.</title>
        <authorList>
            <person name="Chen T."/>
        </authorList>
    </citation>
    <scope>NUCLEOTIDE SEQUENCE</scope>
    <source>
        <strain evidence="2">Nanhai2018</strain>
        <tissue evidence="2">Muscle</tissue>
    </source>
</reference>
<feature type="compositionally biased region" description="Basic and acidic residues" evidence="1">
    <location>
        <begin position="126"/>
        <end position="144"/>
    </location>
</feature>
<comment type="caution">
    <text evidence="2">The sequence shown here is derived from an EMBL/GenBank/DDBJ whole genome shotgun (WGS) entry which is preliminary data.</text>
</comment>
<feature type="compositionally biased region" description="Basic and acidic residues" evidence="1">
    <location>
        <begin position="397"/>
        <end position="425"/>
    </location>
</feature>
<feature type="compositionally biased region" description="Basic and acidic residues" evidence="1">
    <location>
        <begin position="102"/>
        <end position="116"/>
    </location>
</feature>
<keyword evidence="3" id="KW-1185">Reference proteome</keyword>
<gene>
    <name evidence="2" type="ORF">HOLleu_20182</name>
</gene>
<feature type="region of interest" description="Disordered" evidence="1">
    <location>
        <begin position="187"/>
        <end position="230"/>
    </location>
</feature>
<feature type="compositionally biased region" description="Polar residues" evidence="1">
    <location>
        <begin position="645"/>
        <end position="658"/>
    </location>
</feature>
<name>A0A9Q1C1F9_HOLLE</name>
<feature type="compositionally biased region" description="Basic residues" evidence="1">
    <location>
        <begin position="329"/>
        <end position="351"/>
    </location>
</feature>
<feature type="compositionally biased region" description="Basic and acidic residues" evidence="1">
    <location>
        <begin position="590"/>
        <end position="609"/>
    </location>
</feature>
<feature type="compositionally biased region" description="Basic and acidic residues" evidence="1">
    <location>
        <begin position="559"/>
        <end position="573"/>
    </location>
</feature>
<feature type="region of interest" description="Disordered" evidence="1">
    <location>
        <begin position="28"/>
        <end position="144"/>
    </location>
</feature>
<feature type="compositionally biased region" description="Low complexity" evidence="1">
    <location>
        <begin position="543"/>
        <end position="555"/>
    </location>
</feature>
<evidence type="ECO:0000256" key="1">
    <source>
        <dbReference type="SAM" id="MobiDB-lite"/>
    </source>
</evidence>
<proteinExistence type="predicted"/>
<feature type="compositionally biased region" description="Basic and acidic residues" evidence="1">
    <location>
        <begin position="198"/>
        <end position="208"/>
    </location>
</feature>
<evidence type="ECO:0000313" key="2">
    <source>
        <dbReference type="EMBL" id="KAJ8036261.1"/>
    </source>
</evidence>
<feature type="compositionally biased region" description="Basic and acidic residues" evidence="1">
    <location>
        <begin position="310"/>
        <end position="328"/>
    </location>
</feature>
<feature type="compositionally biased region" description="Polar residues" evidence="1">
    <location>
        <begin position="295"/>
        <end position="305"/>
    </location>
</feature>
<protein>
    <submittedName>
        <fullName evidence="2">Uncharacterized protein</fullName>
    </submittedName>
</protein>
<dbReference type="Proteomes" id="UP001152320">
    <property type="component" value="Chromosome 9"/>
</dbReference>
<organism evidence="2 3">
    <name type="scientific">Holothuria leucospilota</name>
    <name type="common">Black long sea cucumber</name>
    <name type="synonym">Mertensiothuria leucospilota</name>
    <dbReference type="NCBI Taxonomy" id="206669"/>
    <lineage>
        <taxon>Eukaryota</taxon>
        <taxon>Metazoa</taxon>
        <taxon>Echinodermata</taxon>
        <taxon>Eleutherozoa</taxon>
        <taxon>Echinozoa</taxon>
        <taxon>Holothuroidea</taxon>
        <taxon>Aspidochirotacea</taxon>
        <taxon>Aspidochirotida</taxon>
        <taxon>Holothuriidae</taxon>
        <taxon>Holothuria</taxon>
    </lineage>
</organism>
<feature type="region of interest" description="Disordered" evidence="1">
    <location>
        <begin position="295"/>
        <end position="683"/>
    </location>
</feature>
<dbReference type="OrthoDB" id="29523at2759"/>
<feature type="compositionally biased region" description="Basic and acidic residues" evidence="1">
    <location>
        <begin position="352"/>
        <end position="388"/>
    </location>
</feature>
<dbReference type="EMBL" id="JAIZAY010000009">
    <property type="protein sequence ID" value="KAJ8036261.1"/>
    <property type="molecule type" value="Genomic_DNA"/>
</dbReference>
<feature type="compositionally biased region" description="Basic and acidic residues" evidence="1">
    <location>
        <begin position="32"/>
        <end position="50"/>
    </location>
</feature>
<feature type="compositionally biased region" description="Basic residues" evidence="1">
    <location>
        <begin position="446"/>
        <end position="468"/>
    </location>
</feature>
<sequence>MKPLWKCVPPPDDYTPHPSAEEILAKQLISGEKFDPDETPAEKKEREKTRLARKRLLAFAQGQRSPIVTPDREDVQNAKQQTLPVNISEKSRKRILLKRNFPSKDKTDKSDKKEGTPYKSDSVDDVNNKEPVKDIEVSEEVDKKPKVDPVLTFAEKLSEIRERVPKINFLKSELFHPAKLNDDLLKISYPNSLPHEPCTQEKSDKSEAGETEGADIGDGKGEVGIEEEEEECIQDEAEYKAELEKFYADLLEQNCQEQNLGEPSELTAVEEGFQAVLKQDLKTTLSWPEFMIQKTTTQPEISFSVNPLKFEFKSKKSQKEGEAKTTSEKKHKKKRSKKKKKKKSRKRKKKDREKEHDKDSKDISASSKTEKSDKKEGEASEDKKEASPKKRKRSSSRRGDSSDDERHSSSRKYKDNSDYSDYERGRSRHRSGHSRSNSRSSDRGSRSRYSKRRRSRSWSDHYRHRSSHQSRSYSRSPRYSRSRSRSYTRSRSRTYSRSYSRSRSRSWSRDRYRSRSRSRSRSPSSSRSFLRSTKPKPTKPNVSKAAGAAKSSTTGPGNRMKEWVRKALKESKATDPSLKTNKTTVPVLPKPKEKISDLIETLQNRKDATQESLGEGKGVVLTQSNTGKTHITGKTVVELDKPKVNSGTKKNATETAAENSDKSKGNVSNQEENGKEEGSDGMMTMDPAELEKYRDLQESARRHVQQQMMQAQGIVPGTVTESTELEASQYSQDQSLNQDSIQMVQYMSSAEAQAEQEQQDSARPTGFIGPIHPGMASQLSEQSQVVVSPQMSLSAEQLGVRVQGMVPSHTLLQVPSELRAGSPATQVVRLPLPGQIGQLAHPQLGLLQVPQGLEIKTSGAPSPSPGPTLSPSTNQLLRLASPVDSTSGLFALPGTQQLISRSPLATSVALTQQAASNSPIFRLPNGMLVQAAPRPAVNPAQASATFASPTGVTASPKLVRVPGGFALVPGGTRMPVATPGLPLIRQAVPAGSLPGTSAFPGAAGMPGMTVLPGMPGVSGLSTIPGMTSVQGIAAVPGVSSVPGMSTLPGMSALPGVRFVNPQLMPRMLPQAMAMGVRPGLPLLGAQQMMIRQQMQMPGVAALLGKPLIKSAESKGRSSPAQ</sequence>
<feature type="compositionally biased region" description="Basic residues" evidence="1">
    <location>
        <begin position="478"/>
        <end position="506"/>
    </location>
</feature>